<protein>
    <recommendedName>
        <fullName evidence="4">Lipoprotein</fullName>
    </recommendedName>
</protein>
<sequence length="387" mass="41810">MKMKTTILFGVLASLAWSGCGDDGPRRGEASGCDAAVEANCPGLPDSGDEEDTGDPQFDVSEPDASDPEPDTDPEPDPDGTLYPLGPELGVVDGRFDERLEAAFDGQIDQGVDAAAITPIYENLDDDPLLYKEFRCETRLRRLEVHAPTDGFFIYDETNFPAGGSGTVQVVGRRADNTHWYRVTSKPFDAESSEVVFTPEELGNGRDYVAYGVTFTSESPLVGEVQVAEVSLFGYCASPEHEIAWEATEWLCTGVECVEEINPGGVSTRTVTCARDAGGFAHPDFCEGEEPASQGESCELSCPYTLTHIGPRPFGYANESGWLHEGNAERRAGPLPSNVEHGSTVEAIEGKPCSILTENPLAYYVGISCTVPVEEGEERLYCAFRCE</sequence>
<evidence type="ECO:0000256" key="1">
    <source>
        <dbReference type="SAM" id="MobiDB-lite"/>
    </source>
</evidence>
<dbReference type="EMBL" id="VOSL01000053">
    <property type="protein sequence ID" value="TXD34825.1"/>
    <property type="molecule type" value="Genomic_DNA"/>
</dbReference>
<reference evidence="2 3" key="1">
    <citation type="submission" date="2019-08" db="EMBL/GenBank/DDBJ databases">
        <title>Bradymonadales sp. TMQ2.</title>
        <authorList>
            <person name="Liang Q."/>
        </authorList>
    </citation>
    <scope>NUCLEOTIDE SEQUENCE [LARGE SCALE GENOMIC DNA]</scope>
    <source>
        <strain evidence="2 3">TMQ2</strain>
    </source>
</reference>
<gene>
    <name evidence="2" type="ORF">FRC96_12255</name>
</gene>
<dbReference type="AlphaFoldDB" id="A0A5C6X6Y2"/>
<evidence type="ECO:0000313" key="3">
    <source>
        <dbReference type="Proteomes" id="UP000321046"/>
    </source>
</evidence>
<name>A0A5C6X6Y2_9DELT</name>
<evidence type="ECO:0008006" key="4">
    <source>
        <dbReference type="Google" id="ProtNLM"/>
    </source>
</evidence>
<comment type="caution">
    <text evidence="2">The sequence shown here is derived from an EMBL/GenBank/DDBJ whole genome shotgun (WGS) entry which is preliminary data.</text>
</comment>
<feature type="compositionally biased region" description="Acidic residues" evidence="1">
    <location>
        <begin position="61"/>
        <end position="78"/>
    </location>
</feature>
<accession>A0A5C6X6Y2</accession>
<dbReference type="PROSITE" id="PS51257">
    <property type="entry name" value="PROKAR_LIPOPROTEIN"/>
    <property type="match status" value="1"/>
</dbReference>
<dbReference type="Proteomes" id="UP000321046">
    <property type="component" value="Unassembled WGS sequence"/>
</dbReference>
<organism evidence="2 3">
    <name type="scientific">Lujinxingia vulgaris</name>
    <dbReference type="NCBI Taxonomy" id="2600176"/>
    <lineage>
        <taxon>Bacteria</taxon>
        <taxon>Deltaproteobacteria</taxon>
        <taxon>Bradymonadales</taxon>
        <taxon>Lujinxingiaceae</taxon>
        <taxon>Lujinxingia</taxon>
    </lineage>
</organism>
<feature type="region of interest" description="Disordered" evidence="1">
    <location>
        <begin position="21"/>
        <end position="88"/>
    </location>
</feature>
<dbReference type="OrthoDB" id="5485009at2"/>
<dbReference type="RefSeq" id="WP_146974776.1">
    <property type="nucleotide sequence ID" value="NZ_VOSL01000053.1"/>
</dbReference>
<evidence type="ECO:0000313" key="2">
    <source>
        <dbReference type="EMBL" id="TXD34825.1"/>
    </source>
</evidence>
<proteinExistence type="predicted"/>